<evidence type="ECO:0000256" key="6">
    <source>
        <dbReference type="ARBA" id="ARBA00022989"/>
    </source>
</evidence>
<evidence type="ECO:0000256" key="1">
    <source>
        <dbReference type="ARBA" id="ARBA00004651"/>
    </source>
</evidence>
<evidence type="ECO:0000313" key="10">
    <source>
        <dbReference type="Proteomes" id="UP000544872"/>
    </source>
</evidence>
<dbReference type="RefSeq" id="WP_260402323.1">
    <property type="nucleotide sequence ID" value="NZ_JACIIX010000002.1"/>
</dbReference>
<keyword evidence="7 8" id="KW-0472">Membrane</keyword>
<gene>
    <name evidence="9" type="ORF">FHS48_000704</name>
</gene>
<dbReference type="EMBL" id="JACIIX010000002">
    <property type="protein sequence ID" value="MBB6209302.1"/>
    <property type="molecule type" value="Genomic_DNA"/>
</dbReference>
<feature type="transmembrane region" description="Helical" evidence="8">
    <location>
        <begin position="140"/>
        <end position="161"/>
    </location>
</feature>
<evidence type="ECO:0000256" key="8">
    <source>
        <dbReference type="SAM" id="Phobius"/>
    </source>
</evidence>
<proteinExistence type="inferred from homology"/>
<evidence type="ECO:0000256" key="7">
    <source>
        <dbReference type="ARBA" id="ARBA00023136"/>
    </source>
</evidence>
<keyword evidence="10" id="KW-1185">Reference proteome</keyword>
<evidence type="ECO:0000256" key="5">
    <source>
        <dbReference type="ARBA" id="ARBA00022960"/>
    </source>
</evidence>
<name>A0A7W9ZD48_NOVIT</name>
<comment type="subcellular location">
    <subcellularLocation>
        <location evidence="1">Cell membrane</location>
        <topology evidence="1">Multi-pass membrane protein</topology>
    </subcellularLocation>
</comment>
<keyword evidence="5" id="KW-0133">Cell shape</keyword>
<dbReference type="GO" id="GO:0005886">
    <property type="term" value="C:plasma membrane"/>
    <property type="evidence" value="ECO:0007669"/>
    <property type="project" value="UniProtKB-SubCell"/>
</dbReference>
<dbReference type="GO" id="GO:0008360">
    <property type="term" value="P:regulation of cell shape"/>
    <property type="evidence" value="ECO:0007669"/>
    <property type="project" value="UniProtKB-KW"/>
</dbReference>
<comment type="caution">
    <text evidence="9">The sequence shown here is derived from an EMBL/GenBank/DDBJ whole genome shotgun (WGS) entry which is preliminary data.</text>
</comment>
<feature type="transmembrane region" description="Helical" evidence="8">
    <location>
        <begin position="75"/>
        <end position="95"/>
    </location>
</feature>
<feature type="transmembrane region" description="Helical" evidence="8">
    <location>
        <begin position="12"/>
        <end position="31"/>
    </location>
</feature>
<feature type="transmembrane region" description="Helical" evidence="8">
    <location>
        <begin position="38"/>
        <end position="55"/>
    </location>
</feature>
<keyword evidence="4 8" id="KW-0812">Transmembrane</keyword>
<keyword evidence="3" id="KW-1003">Cell membrane</keyword>
<sequence length="171" mass="18736">MQPSFWQRMNGASRHQLPLVLTLILMLVSMVPTRLPDFMSISPMLTVISVYYWAVYRPDLMGYGSVFLIGVLEDLMAATPLGAGPVSLLVTQGIVMSQAKFFRGKSFAVTWWAFLLVAAAAAVAKWMAVALVQISVPSGAAVLATYGMTVAFYPVVAWIMARFQLAILREV</sequence>
<dbReference type="NCBIfam" id="TIGR03426">
    <property type="entry name" value="shape_MreD"/>
    <property type="match status" value="1"/>
</dbReference>
<feature type="transmembrane region" description="Helical" evidence="8">
    <location>
        <begin position="107"/>
        <end position="128"/>
    </location>
</feature>
<dbReference type="Proteomes" id="UP000544872">
    <property type="component" value="Unassembled WGS sequence"/>
</dbReference>
<dbReference type="AlphaFoldDB" id="A0A7W9ZD48"/>
<evidence type="ECO:0000256" key="2">
    <source>
        <dbReference type="ARBA" id="ARBA00007776"/>
    </source>
</evidence>
<dbReference type="InterPro" id="IPR007227">
    <property type="entry name" value="Cell_shape_determining_MreD"/>
</dbReference>
<accession>A0A7W9ZD48</accession>
<organism evidence="9 10">
    <name type="scientific">Novispirillum itersonii</name>
    <name type="common">Aquaspirillum itersonii</name>
    <dbReference type="NCBI Taxonomy" id="189"/>
    <lineage>
        <taxon>Bacteria</taxon>
        <taxon>Pseudomonadati</taxon>
        <taxon>Pseudomonadota</taxon>
        <taxon>Alphaproteobacteria</taxon>
        <taxon>Rhodospirillales</taxon>
        <taxon>Novispirillaceae</taxon>
        <taxon>Novispirillum</taxon>
    </lineage>
</organism>
<protein>
    <submittedName>
        <fullName evidence="9">Rod shape-determining protein MreD</fullName>
    </submittedName>
</protein>
<reference evidence="9 10" key="1">
    <citation type="submission" date="2020-08" db="EMBL/GenBank/DDBJ databases">
        <title>Genomic Encyclopedia of Type Strains, Phase IV (KMG-IV): sequencing the most valuable type-strain genomes for metagenomic binning, comparative biology and taxonomic classification.</title>
        <authorList>
            <person name="Goeker M."/>
        </authorList>
    </citation>
    <scope>NUCLEOTIDE SEQUENCE [LARGE SCALE GENOMIC DNA]</scope>
    <source>
        <strain evidence="9 10">DSM 11590</strain>
    </source>
</reference>
<comment type="similarity">
    <text evidence="2">Belongs to the MreD family.</text>
</comment>
<evidence type="ECO:0000256" key="4">
    <source>
        <dbReference type="ARBA" id="ARBA00022692"/>
    </source>
</evidence>
<evidence type="ECO:0000313" key="9">
    <source>
        <dbReference type="EMBL" id="MBB6209302.1"/>
    </source>
</evidence>
<keyword evidence="6 8" id="KW-1133">Transmembrane helix</keyword>
<evidence type="ECO:0000256" key="3">
    <source>
        <dbReference type="ARBA" id="ARBA00022475"/>
    </source>
</evidence>